<dbReference type="Proteomes" id="UP001497512">
    <property type="component" value="Chromosome 2"/>
</dbReference>
<keyword evidence="3" id="KW-1185">Reference proteome</keyword>
<reference evidence="2" key="1">
    <citation type="submission" date="2024-02" db="EMBL/GenBank/DDBJ databases">
        <authorList>
            <consortium name="ELIXIR-Norway"/>
            <consortium name="Elixir Norway"/>
        </authorList>
    </citation>
    <scope>NUCLEOTIDE SEQUENCE</scope>
</reference>
<evidence type="ECO:0000313" key="2">
    <source>
        <dbReference type="EMBL" id="CAK9217153.1"/>
    </source>
</evidence>
<accession>A0ABP0UC70</accession>
<proteinExistence type="predicted"/>
<keyword evidence="1" id="KW-1133">Transmembrane helix</keyword>
<organism evidence="2 3">
    <name type="scientific">Sphagnum troendelagicum</name>
    <dbReference type="NCBI Taxonomy" id="128251"/>
    <lineage>
        <taxon>Eukaryota</taxon>
        <taxon>Viridiplantae</taxon>
        <taxon>Streptophyta</taxon>
        <taxon>Embryophyta</taxon>
        <taxon>Bryophyta</taxon>
        <taxon>Sphagnophytina</taxon>
        <taxon>Sphagnopsida</taxon>
        <taxon>Sphagnales</taxon>
        <taxon>Sphagnaceae</taxon>
        <taxon>Sphagnum</taxon>
    </lineage>
</organism>
<gene>
    <name evidence="2" type="ORF">CSSPTR1EN2_LOCUS13828</name>
</gene>
<keyword evidence="1" id="KW-0812">Transmembrane</keyword>
<dbReference type="PANTHER" id="PTHR36789">
    <property type="entry name" value="TRANSMEMBRANE PROTEIN"/>
    <property type="match status" value="1"/>
</dbReference>
<name>A0ABP0UC70_9BRYO</name>
<evidence type="ECO:0000313" key="3">
    <source>
        <dbReference type="Proteomes" id="UP001497512"/>
    </source>
</evidence>
<evidence type="ECO:0000256" key="1">
    <source>
        <dbReference type="SAM" id="Phobius"/>
    </source>
</evidence>
<protein>
    <submittedName>
        <fullName evidence="2">Uncharacterized protein</fullName>
    </submittedName>
</protein>
<keyword evidence="1" id="KW-0472">Membrane</keyword>
<dbReference type="EMBL" id="OZ019894">
    <property type="protein sequence ID" value="CAK9217153.1"/>
    <property type="molecule type" value="Genomic_DNA"/>
</dbReference>
<dbReference type="PANTHER" id="PTHR36789:SF1">
    <property type="entry name" value="TRANSMEMBRANE PROTEIN"/>
    <property type="match status" value="1"/>
</dbReference>
<sequence length="79" mass="8692">MELDGLDLILEGADMKINWRDLLDPTLENVLALVLTALLAYAVLLIAWQLFIVAIAITLSALKYSVIALILLGILIFLI</sequence>
<feature type="transmembrane region" description="Helical" evidence="1">
    <location>
        <begin position="30"/>
        <end position="54"/>
    </location>
</feature>
<feature type="transmembrane region" description="Helical" evidence="1">
    <location>
        <begin position="61"/>
        <end position="78"/>
    </location>
</feature>